<dbReference type="AlphaFoldDB" id="A0A1B0B1D3"/>
<protein>
    <submittedName>
        <fullName evidence="2">Uncharacterized protein</fullName>
    </submittedName>
</protein>
<feature type="compositionally biased region" description="Acidic residues" evidence="1">
    <location>
        <begin position="151"/>
        <end position="201"/>
    </location>
</feature>
<dbReference type="Proteomes" id="UP000092460">
    <property type="component" value="Unassembled WGS sequence"/>
</dbReference>
<keyword evidence="3" id="KW-1185">Reference proteome</keyword>
<evidence type="ECO:0000313" key="2">
    <source>
        <dbReference type="EnsemblMetazoa" id="GPPI015617-PA"/>
    </source>
</evidence>
<reference evidence="3" key="1">
    <citation type="submission" date="2015-01" db="EMBL/GenBank/DDBJ databases">
        <authorList>
            <person name="Aksoy S."/>
            <person name="Warren W."/>
            <person name="Wilson R.K."/>
        </authorList>
    </citation>
    <scope>NUCLEOTIDE SEQUENCE [LARGE SCALE GENOMIC DNA]</scope>
    <source>
        <strain evidence="3">IAEA</strain>
    </source>
</reference>
<evidence type="ECO:0000313" key="3">
    <source>
        <dbReference type="Proteomes" id="UP000092460"/>
    </source>
</evidence>
<name>A0A1B0B1D3_9MUSC</name>
<dbReference type="VEuPathDB" id="VectorBase:GPPI015617"/>
<evidence type="ECO:0000256" key="1">
    <source>
        <dbReference type="SAM" id="MobiDB-lite"/>
    </source>
</evidence>
<sequence>KPKHNTQHHLPFIHPSIHPVEHLVNNFADCVWWWRHFSIFLQISLRRNVKLHSSSNRFSYLSFKIISCDKMSAATCSRIRTTSTTNSNLNVVAETTVNVKLCNMACSLTSGNSLRSSESSDPLESDYSEDADEEEPEDGEDIKHEHNTDDRENDYDYDENAAENEEDNQNDDDNNDDTDDGGEDVNETSNEGDDNTEDNSDTDTARSLRIYSLDDFQIIKTTYEWIDYGNKCFNGRIYVCLIKAIANVSRTVNASFR</sequence>
<organism evidence="2 3">
    <name type="scientific">Glossina palpalis gambiensis</name>
    <dbReference type="NCBI Taxonomy" id="67801"/>
    <lineage>
        <taxon>Eukaryota</taxon>
        <taxon>Metazoa</taxon>
        <taxon>Ecdysozoa</taxon>
        <taxon>Arthropoda</taxon>
        <taxon>Hexapoda</taxon>
        <taxon>Insecta</taxon>
        <taxon>Pterygota</taxon>
        <taxon>Neoptera</taxon>
        <taxon>Endopterygota</taxon>
        <taxon>Diptera</taxon>
        <taxon>Brachycera</taxon>
        <taxon>Muscomorpha</taxon>
        <taxon>Hippoboscoidea</taxon>
        <taxon>Glossinidae</taxon>
        <taxon>Glossina</taxon>
    </lineage>
</organism>
<proteinExistence type="predicted"/>
<accession>A0A1B0B1D3</accession>
<feature type="compositionally biased region" description="Acidic residues" evidence="1">
    <location>
        <begin position="121"/>
        <end position="140"/>
    </location>
</feature>
<reference evidence="2" key="2">
    <citation type="submission" date="2020-05" db="UniProtKB">
        <authorList>
            <consortium name="EnsemblMetazoa"/>
        </authorList>
    </citation>
    <scope>IDENTIFICATION</scope>
    <source>
        <strain evidence="2">IAEA</strain>
    </source>
</reference>
<feature type="region of interest" description="Disordered" evidence="1">
    <location>
        <begin position="111"/>
        <end position="203"/>
    </location>
</feature>
<feature type="compositionally biased region" description="Basic and acidic residues" evidence="1">
    <location>
        <begin position="141"/>
        <end position="150"/>
    </location>
</feature>
<dbReference type="EMBL" id="JXJN01007078">
    <property type="status" value="NOT_ANNOTATED_CDS"/>
    <property type="molecule type" value="Genomic_DNA"/>
</dbReference>
<dbReference type="EnsemblMetazoa" id="GPPI015617-RA">
    <property type="protein sequence ID" value="GPPI015617-PA"/>
    <property type="gene ID" value="GPPI015617"/>
</dbReference>
<feature type="compositionally biased region" description="Polar residues" evidence="1">
    <location>
        <begin position="111"/>
        <end position="120"/>
    </location>
</feature>